<feature type="compositionally biased region" description="Basic and acidic residues" evidence="1">
    <location>
        <begin position="13"/>
        <end position="22"/>
    </location>
</feature>
<keyword evidence="3" id="KW-1185">Reference proteome</keyword>
<sequence>MYYPYISLVSLEEEKKEKKQEQEESISTSVPNETSNRVDLYLAGKYLTSSPSKTIRAIRTPGFLRAKPRAVAAAGRAGSAAPARGDR</sequence>
<comment type="caution">
    <text evidence="2">The sequence shown here is derived from an EMBL/GenBank/DDBJ whole genome shotgun (WGS) entry which is preliminary data.</text>
</comment>
<organism evidence="2 3">
    <name type="scientific">Eumeta variegata</name>
    <name type="common">Bagworm moth</name>
    <name type="synonym">Eumeta japonica</name>
    <dbReference type="NCBI Taxonomy" id="151549"/>
    <lineage>
        <taxon>Eukaryota</taxon>
        <taxon>Metazoa</taxon>
        <taxon>Ecdysozoa</taxon>
        <taxon>Arthropoda</taxon>
        <taxon>Hexapoda</taxon>
        <taxon>Insecta</taxon>
        <taxon>Pterygota</taxon>
        <taxon>Neoptera</taxon>
        <taxon>Endopterygota</taxon>
        <taxon>Lepidoptera</taxon>
        <taxon>Glossata</taxon>
        <taxon>Ditrysia</taxon>
        <taxon>Tineoidea</taxon>
        <taxon>Psychidae</taxon>
        <taxon>Oiketicinae</taxon>
        <taxon>Eumeta</taxon>
    </lineage>
</organism>
<dbReference type="AlphaFoldDB" id="A0A4C1XXE9"/>
<feature type="compositionally biased region" description="Polar residues" evidence="1">
    <location>
        <begin position="25"/>
        <end position="34"/>
    </location>
</feature>
<evidence type="ECO:0000313" key="3">
    <source>
        <dbReference type="Proteomes" id="UP000299102"/>
    </source>
</evidence>
<feature type="region of interest" description="Disordered" evidence="1">
    <location>
        <begin position="13"/>
        <end position="34"/>
    </location>
</feature>
<dbReference type="Proteomes" id="UP000299102">
    <property type="component" value="Unassembled WGS sequence"/>
</dbReference>
<name>A0A4C1XXE9_EUMVA</name>
<protein>
    <submittedName>
        <fullName evidence="2">Uncharacterized protein</fullName>
    </submittedName>
</protein>
<gene>
    <name evidence="2" type="ORF">EVAR_43973_1</name>
</gene>
<evidence type="ECO:0000256" key="1">
    <source>
        <dbReference type="SAM" id="MobiDB-lite"/>
    </source>
</evidence>
<proteinExistence type="predicted"/>
<accession>A0A4C1XXE9</accession>
<dbReference type="EMBL" id="BGZK01001018">
    <property type="protein sequence ID" value="GBP68641.1"/>
    <property type="molecule type" value="Genomic_DNA"/>
</dbReference>
<evidence type="ECO:0000313" key="2">
    <source>
        <dbReference type="EMBL" id="GBP68641.1"/>
    </source>
</evidence>
<reference evidence="2 3" key="1">
    <citation type="journal article" date="2019" name="Commun. Biol.">
        <title>The bagworm genome reveals a unique fibroin gene that provides high tensile strength.</title>
        <authorList>
            <person name="Kono N."/>
            <person name="Nakamura H."/>
            <person name="Ohtoshi R."/>
            <person name="Tomita M."/>
            <person name="Numata K."/>
            <person name="Arakawa K."/>
        </authorList>
    </citation>
    <scope>NUCLEOTIDE SEQUENCE [LARGE SCALE GENOMIC DNA]</scope>
</reference>